<dbReference type="Gene3D" id="6.10.140.1330">
    <property type="match status" value="1"/>
</dbReference>
<dbReference type="RefSeq" id="WP_026419712.1">
    <property type="nucleotide sequence ID" value="NZ_AUBJ02000001.1"/>
</dbReference>
<gene>
    <name evidence="12" type="ORF">G443_003443</name>
</gene>
<organism evidence="12 13">
    <name type="scientific">Actinoalloteichus caeruleus DSM 43889</name>
    <dbReference type="NCBI Taxonomy" id="1120930"/>
    <lineage>
        <taxon>Bacteria</taxon>
        <taxon>Bacillati</taxon>
        <taxon>Actinomycetota</taxon>
        <taxon>Actinomycetes</taxon>
        <taxon>Pseudonocardiales</taxon>
        <taxon>Pseudonocardiaceae</taxon>
        <taxon>Actinoalloteichus</taxon>
        <taxon>Actinoalloteichus cyanogriseus</taxon>
    </lineage>
</organism>
<keyword evidence="8 10" id="KW-0472">Membrane</keyword>
<evidence type="ECO:0000256" key="5">
    <source>
        <dbReference type="ARBA" id="ARBA00022989"/>
    </source>
</evidence>
<comment type="caution">
    <text evidence="10">Lacks conserved residue(s) required for the propagation of feature annotation.</text>
</comment>
<feature type="transmembrane region" description="Helical" evidence="10">
    <location>
        <begin position="79"/>
        <end position="103"/>
    </location>
</feature>
<evidence type="ECO:0000256" key="7">
    <source>
        <dbReference type="ARBA" id="ARBA00023065"/>
    </source>
</evidence>
<keyword evidence="13" id="KW-1185">Reference proteome</keyword>
<evidence type="ECO:0000256" key="8">
    <source>
        <dbReference type="ARBA" id="ARBA00023136"/>
    </source>
</evidence>
<evidence type="ECO:0000256" key="9">
    <source>
        <dbReference type="ARBA" id="ARBA00023201"/>
    </source>
</evidence>
<dbReference type="Pfam" id="PF00999">
    <property type="entry name" value="Na_H_Exchanger"/>
    <property type="match status" value="1"/>
</dbReference>
<feature type="transmembrane region" description="Helical" evidence="10">
    <location>
        <begin position="379"/>
        <end position="402"/>
    </location>
</feature>
<keyword evidence="2 10" id="KW-0813">Transport</keyword>
<dbReference type="InterPro" id="IPR006153">
    <property type="entry name" value="Cation/H_exchanger_TM"/>
</dbReference>
<keyword evidence="3 10" id="KW-1003">Cell membrane</keyword>
<proteinExistence type="inferred from homology"/>
<keyword evidence="9 10" id="KW-0739">Sodium transport</keyword>
<feature type="transmembrane region" description="Helical" evidence="10">
    <location>
        <begin position="344"/>
        <end position="367"/>
    </location>
</feature>
<keyword evidence="10" id="KW-0050">Antiport</keyword>
<keyword evidence="6 10" id="KW-0915">Sodium</keyword>
<comment type="caution">
    <text evidence="12">The sequence shown here is derived from an EMBL/GenBank/DDBJ whole genome shotgun (WGS) entry which is preliminary data.</text>
</comment>
<feature type="transmembrane region" description="Helical" evidence="10">
    <location>
        <begin position="28"/>
        <end position="47"/>
    </location>
</feature>
<dbReference type="Proteomes" id="UP000791080">
    <property type="component" value="Unassembled WGS sequence"/>
</dbReference>
<protein>
    <submittedName>
        <fullName evidence="12">Sodium/proton antiporter, CPA1 family (TC 2.A.36)</fullName>
    </submittedName>
</protein>
<evidence type="ECO:0000259" key="11">
    <source>
        <dbReference type="Pfam" id="PF00999"/>
    </source>
</evidence>
<comment type="similarity">
    <text evidence="10">Belongs to the monovalent cation:proton antiporter 1 (CPA1) transporter (TC 2.A.36) family.</text>
</comment>
<dbReference type="EMBL" id="AUBJ02000001">
    <property type="protein sequence ID" value="MCP2333173.1"/>
    <property type="molecule type" value="Genomic_DNA"/>
</dbReference>
<evidence type="ECO:0000256" key="4">
    <source>
        <dbReference type="ARBA" id="ARBA00022692"/>
    </source>
</evidence>
<evidence type="ECO:0000256" key="2">
    <source>
        <dbReference type="ARBA" id="ARBA00022448"/>
    </source>
</evidence>
<comment type="function">
    <text evidence="10">Na(+)/H(+) antiporter that extrudes sodium in exchange for external protons.</text>
</comment>
<evidence type="ECO:0000256" key="6">
    <source>
        <dbReference type="ARBA" id="ARBA00023053"/>
    </source>
</evidence>
<keyword evidence="4 10" id="KW-0812">Transmembrane</keyword>
<feature type="transmembrane region" description="Helical" evidence="10">
    <location>
        <begin position="293"/>
        <end position="323"/>
    </location>
</feature>
<evidence type="ECO:0000256" key="10">
    <source>
        <dbReference type="RuleBase" id="RU366002"/>
    </source>
</evidence>
<accession>A0ABT1JKY4</accession>
<dbReference type="InterPro" id="IPR004705">
    <property type="entry name" value="Cation/H_exchanger_CPA1_bac"/>
</dbReference>
<evidence type="ECO:0000256" key="3">
    <source>
        <dbReference type="ARBA" id="ARBA00022475"/>
    </source>
</evidence>
<sequence>MGPLLVVLLCALTVTAFARRRNLIAPLLLVVVGLAASALPGTIDVEIPPELLLTVVLPPLLYTASQDSSLISFRENFRAIAQLGVLLVVAGTVAVGFLAYALIPGLPLEAALVLGAVVSPPDAVTAAAVGRRLRLPRRVMSVIGGESLVNDAAALSLYRVTVAAAVGATGSLLEGVALFVEAAVIGTAVGLLLGAAVHFVRMRLVDQEVSTALSVVLPFGAYLVAEELHGSGVLAVVAAGLYVGHHSPRVGVAGRLQEQQVWKTVNLLLESLVFALIGLYLNQILRETANFTASAWTLVGSGVLVLAAVIVFRVGWLFAVTYVPGLSTLLAPTRPSQRLPVRQTAVIAWTGMRGVVTMAAAGAIPLTTEAGDPFPARELVQFLAFSVTIGTLLLQGLSLPWLTRRLGVHDGGEAEQDARAEVAARTLATRAALRRLDELLPADPVPGRNSERERMAARLRGVIEYQGRAAVRQIGRDPTERGESGHREFVELRKQLLDTQRAALIARRDTGKLADEVLRRILHELDLEEAALDNSWRNR</sequence>
<dbReference type="NCBIfam" id="TIGR00831">
    <property type="entry name" value="a_cpa1"/>
    <property type="match status" value="1"/>
</dbReference>
<dbReference type="InterPro" id="IPR018422">
    <property type="entry name" value="Cation/H_exchanger_CPA1"/>
</dbReference>
<comment type="subcellular location">
    <subcellularLocation>
        <location evidence="1 10">Cell membrane</location>
        <topology evidence="1 10">Multi-pass membrane protein</topology>
    </subcellularLocation>
</comment>
<feature type="transmembrane region" description="Helical" evidence="10">
    <location>
        <begin position="264"/>
        <end position="281"/>
    </location>
</feature>
<dbReference type="PANTHER" id="PTHR10110:SF86">
    <property type="entry name" value="SODIUM_HYDROGEN EXCHANGER 7"/>
    <property type="match status" value="1"/>
</dbReference>
<keyword evidence="5 10" id="KW-1133">Transmembrane helix</keyword>
<feature type="domain" description="Cation/H+ exchanger transmembrane" evidence="11">
    <location>
        <begin position="9"/>
        <end position="404"/>
    </location>
</feature>
<evidence type="ECO:0000313" key="13">
    <source>
        <dbReference type="Proteomes" id="UP000791080"/>
    </source>
</evidence>
<keyword evidence="7 10" id="KW-0406">Ion transport</keyword>
<name>A0ABT1JKY4_ACTCY</name>
<dbReference type="PANTHER" id="PTHR10110">
    <property type="entry name" value="SODIUM/HYDROGEN EXCHANGER"/>
    <property type="match status" value="1"/>
</dbReference>
<evidence type="ECO:0000256" key="1">
    <source>
        <dbReference type="ARBA" id="ARBA00004651"/>
    </source>
</evidence>
<evidence type="ECO:0000313" key="12">
    <source>
        <dbReference type="EMBL" id="MCP2333173.1"/>
    </source>
</evidence>
<feature type="transmembrane region" description="Helical" evidence="10">
    <location>
        <begin position="176"/>
        <end position="199"/>
    </location>
</feature>
<reference evidence="12 13" key="1">
    <citation type="submission" date="2022-06" db="EMBL/GenBank/DDBJ databases">
        <title>Genomic Encyclopedia of Type Strains, Phase I: the one thousand microbial genomes (KMG-I) project.</title>
        <authorList>
            <person name="Kyrpides N."/>
        </authorList>
    </citation>
    <scope>NUCLEOTIDE SEQUENCE [LARGE SCALE GENOMIC DNA]</scope>
    <source>
        <strain evidence="12 13">DSM 43889</strain>
    </source>
</reference>